<gene>
    <name evidence="2" type="ordered locus">Dd703_1293</name>
</gene>
<feature type="compositionally biased region" description="Basic and acidic residues" evidence="1">
    <location>
        <begin position="1"/>
        <end position="10"/>
    </location>
</feature>
<dbReference type="Pfam" id="PF03692">
    <property type="entry name" value="CxxCxxCC"/>
    <property type="match status" value="1"/>
</dbReference>
<sequence length="247" mass="26792">MLINGKKTDLDPDAPPGMGVRQVAASSAQEGLTEDERADFLMAIERVRQRGYAYLKECHNADDAIKFIGDLHRAVDVVFQRESSSTLKPACKVGCSHCCRLRVEIIDAEAFRIAEALQRRSPAEQVALIARLRHHTAVPKPSSSHHAGLSDCAFLHDSRCSIYAVRPSVCRKAHSLSAELCHAAAPQLPQNFRLIIGAEALMSGVSAAYREAGLPSASRELCAAVLLALTDDTAKARWYAGISVFAD</sequence>
<dbReference type="Proteomes" id="UP000002734">
    <property type="component" value="Chromosome"/>
</dbReference>
<protein>
    <recommendedName>
        <fullName evidence="4">YkgJ family cysteine cluster protein</fullName>
    </recommendedName>
</protein>
<evidence type="ECO:0000256" key="1">
    <source>
        <dbReference type="SAM" id="MobiDB-lite"/>
    </source>
</evidence>
<accession>C6CD54</accession>
<evidence type="ECO:0000313" key="3">
    <source>
        <dbReference type="Proteomes" id="UP000002734"/>
    </source>
</evidence>
<dbReference type="RefSeq" id="WP_012764912.1">
    <property type="nucleotide sequence ID" value="NC_012880.1"/>
</dbReference>
<dbReference type="HOGENOM" id="CLU_1123158_0_0_6"/>
<evidence type="ECO:0000313" key="2">
    <source>
        <dbReference type="EMBL" id="ACS85095.1"/>
    </source>
</evidence>
<dbReference type="EMBL" id="CP001654">
    <property type="protein sequence ID" value="ACS85095.1"/>
    <property type="molecule type" value="Genomic_DNA"/>
</dbReference>
<dbReference type="AlphaFoldDB" id="C6CD54"/>
<organism evidence="2 3">
    <name type="scientific">Musicola paradisiaca (strain Ech703)</name>
    <name type="common">Dickeya paradisiaca</name>
    <name type="synonym">Dickeya dadantii</name>
    <dbReference type="NCBI Taxonomy" id="579405"/>
    <lineage>
        <taxon>Bacteria</taxon>
        <taxon>Pseudomonadati</taxon>
        <taxon>Pseudomonadota</taxon>
        <taxon>Gammaproteobacteria</taxon>
        <taxon>Enterobacterales</taxon>
        <taxon>Pectobacteriaceae</taxon>
        <taxon>Musicola</taxon>
    </lineage>
</organism>
<dbReference type="InterPro" id="IPR005358">
    <property type="entry name" value="Puta_zinc/iron-chelating_dom"/>
</dbReference>
<proteinExistence type="predicted"/>
<dbReference type="STRING" id="579405.Dd703_1293"/>
<reference evidence="2" key="1">
    <citation type="submission" date="2009-06" db="EMBL/GenBank/DDBJ databases">
        <title>Complete sequence of Dickeya dadantii Ech703.</title>
        <authorList>
            <consortium name="US DOE Joint Genome Institute"/>
            <person name="Lucas S."/>
            <person name="Copeland A."/>
            <person name="Lapidus A."/>
            <person name="Glavina del Rio T."/>
            <person name="Dalin E."/>
            <person name="Tice H."/>
            <person name="Bruce D."/>
            <person name="Goodwin L."/>
            <person name="Pitluck S."/>
            <person name="Chertkov O."/>
            <person name="Brettin T."/>
            <person name="Detter J.C."/>
            <person name="Han C."/>
            <person name="Larimer F."/>
            <person name="Land M."/>
            <person name="Hauser L."/>
            <person name="Kyrpides N."/>
            <person name="Mikhailova N."/>
            <person name="Balakrishnan V."/>
            <person name="Glasner J."/>
            <person name="Perna N.T."/>
        </authorList>
    </citation>
    <scope>NUCLEOTIDE SEQUENCE [LARGE SCALE GENOMIC DNA]</scope>
    <source>
        <strain evidence="2">Ech703</strain>
    </source>
</reference>
<keyword evidence="3" id="KW-1185">Reference proteome</keyword>
<dbReference type="KEGG" id="dda:Dd703_1293"/>
<name>C6CD54_MUSP7</name>
<dbReference type="eggNOG" id="COG0727">
    <property type="taxonomic scope" value="Bacteria"/>
</dbReference>
<evidence type="ECO:0008006" key="4">
    <source>
        <dbReference type="Google" id="ProtNLM"/>
    </source>
</evidence>
<feature type="region of interest" description="Disordered" evidence="1">
    <location>
        <begin position="1"/>
        <end position="20"/>
    </location>
</feature>